<organism evidence="2">
    <name type="scientific">Arundo donax</name>
    <name type="common">Giant reed</name>
    <name type="synonym">Donax arundinaceus</name>
    <dbReference type="NCBI Taxonomy" id="35708"/>
    <lineage>
        <taxon>Eukaryota</taxon>
        <taxon>Viridiplantae</taxon>
        <taxon>Streptophyta</taxon>
        <taxon>Embryophyta</taxon>
        <taxon>Tracheophyta</taxon>
        <taxon>Spermatophyta</taxon>
        <taxon>Magnoliopsida</taxon>
        <taxon>Liliopsida</taxon>
        <taxon>Poales</taxon>
        <taxon>Poaceae</taxon>
        <taxon>PACMAD clade</taxon>
        <taxon>Arundinoideae</taxon>
        <taxon>Arundineae</taxon>
        <taxon>Arundo</taxon>
    </lineage>
</organism>
<reference evidence="2" key="1">
    <citation type="submission" date="2014-09" db="EMBL/GenBank/DDBJ databases">
        <authorList>
            <person name="Magalhaes I.L.F."/>
            <person name="Oliveira U."/>
            <person name="Santos F.R."/>
            <person name="Vidigal T.H.D.A."/>
            <person name="Brescovit A.D."/>
            <person name="Santos A.J."/>
        </authorList>
    </citation>
    <scope>NUCLEOTIDE SEQUENCE</scope>
    <source>
        <tissue evidence="2">Shoot tissue taken approximately 20 cm above the soil surface</tissue>
    </source>
</reference>
<reference evidence="2" key="2">
    <citation type="journal article" date="2015" name="Data Brief">
        <title>Shoot transcriptome of the giant reed, Arundo donax.</title>
        <authorList>
            <person name="Barrero R.A."/>
            <person name="Guerrero F.D."/>
            <person name="Moolhuijzen P."/>
            <person name="Goolsby J.A."/>
            <person name="Tidwell J."/>
            <person name="Bellgard S.E."/>
            <person name="Bellgard M.I."/>
        </authorList>
    </citation>
    <scope>NUCLEOTIDE SEQUENCE</scope>
    <source>
        <tissue evidence="2">Shoot tissue taken approximately 20 cm above the soil surface</tissue>
    </source>
</reference>
<feature type="signal peptide" evidence="1">
    <location>
        <begin position="1"/>
        <end position="20"/>
    </location>
</feature>
<keyword evidence="1" id="KW-0732">Signal</keyword>
<protein>
    <submittedName>
        <fullName evidence="2">Uncharacterized protein</fullName>
    </submittedName>
</protein>
<dbReference type="AlphaFoldDB" id="A0A0A9EBY4"/>
<name>A0A0A9EBY4_ARUDO</name>
<evidence type="ECO:0000256" key="1">
    <source>
        <dbReference type="SAM" id="SignalP"/>
    </source>
</evidence>
<proteinExistence type="predicted"/>
<sequence length="44" mass="5373">MLHLHIAAWFNLLTIPDTWLYCNDREQEAMLMHHDKMNLTVLHR</sequence>
<accession>A0A0A9EBY4</accession>
<feature type="chain" id="PRO_5002045325" evidence="1">
    <location>
        <begin position="21"/>
        <end position="44"/>
    </location>
</feature>
<dbReference type="EMBL" id="GBRH01202465">
    <property type="protein sequence ID" value="JAD95430.1"/>
    <property type="molecule type" value="Transcribed_RNA"/>
</dbReference>
<evidence type="ECO:0000313" key="2">
    <source>
        <dbReference type="EMBL" id="JAD95430.1"/>
    </source>
</evidence>